<protein>
    <submittedName>
        <fullName evidence="3">Hydrolase</fullName>
    </submittedName>
</protein>
<dbReference type="InterPro" id="IPR000868">
    <property type="entry name" value="Isochorismatase-like_dom"/>
</dbReference>
<evidence type="ECO:0000313" key="3">
    <source>
        <dbReference type="EMBL" id="GHD62285.1"/>
    </source>
</evidence>
<dbReference type="GO" id="GO:0016787">
    <property type="term" value="F:hydrolase activity"/>
    <property type="evidence" value="ECO:0007669"/>
    <property type="project" value="UniProtKB-KW"/>
</dbReference>
<keyword evidence="1 3" id="KW-0378">Hydrolase</keyword>
<keyword evidence="4" id="KW-1185">Reference proteome</keyword>
<evidence type="ECO:0000313" key="4">
    <source>
        <dbReference type="Proteomes" id="UP000630353"/>
    </source>
</evidence>
<comment type="caution">
    <text evidence="3">The sequence shown here is derived from an EMBL/GenBank/DDBJ whole genome shotgun (WGS) entry which is preliminary data.</text>
</comment>
<reference evidence="3" key="2">
    <citation type="submission" date="2020-09" db="EMBL/GenBank/DDBJ databases">
        <authorList>
            <person name="Sun Q."/>
            <person name="Kim S."/>
        </authorList>
    </citation>
    <scope>NUCLEOTIDE SEQUENCE</scope>
    <source>
        <strain evidence="3">KCTC 42651</strain>
    </source>
</reference>
<dbReference type="EMBL" id="BMZS01000014">
    <property type="protein sequence ID" value="GHD62285.1"/>
    <property type="molecule type" value="Genomic_DNA"/>
</dbReference>
<dbReference type="SUPFAM" id="SSF52499">
    <property type="entry name" value="Isochorismatase-like hydrolases"/>
    <property type="match status" value="1"/>
</dbReference>
<dbReference type="PANTHER" id="PTHR43540:SF1">
    <property type="entry name" value="ISOCHORISMATASE HYDROLASE"/>
    <property type="match status" value="1"/>
</dbReference>
<dbReference type="PANTHER" id="PTHR43540">
    <property type="entry name" value="PEROXYUREIDOACRYLATE/UREIDOACRYLATE AMIDOHYDROLASE-RELATED"/>
    <property type="match status" value="1"/>
</dbReference>
<sequence>MRPWSSVITDDEERRYEAAGFGRPGGIGSRPALLIIDVQYRTVGTVRRPYWEAIEEYPTACGEDGWSAVDHIRPLLAEFRRLGLPVLYPHVAPKNVDTDSGRLAEKVPSIMTIDQKGYAFVEEVAPVKGDVLLPKKHPSAFFGTPLVSHLIDLGADTLFVTGCTTSGCVRSSVSDAFAYNFKVVVPQECVYDRSPTSHAVNLFDMNAKYADVMPTADAIEALRKAVGGAAVRAAGA</sequence>
<accession>A0A919CSG1</accession>
<gene>
    <name evidence="3" type="ORF">GCM10017083_50900</name>
</gene>
<dbReference type="AlphaFoldDB" id="A0A919CSG1"/>
<dbReference type="Gene3D" id="3.40.50.850">
    <property type="entry name" value="Isochorismatase-like"/>
    <property type="match status" value="1"/>
</dbReference>
<dbReference type="Pfam" id="PF00857">
    <property type="entry name" value="Isochorismatase"/>
    <property type="match status" value="1"/>
</dbReference>
<feature type="domain" description="Isochorismatase-like" evidence="2">
    <location>
        <begin position="32"/>
        <end position="217"/>
    </location>
</feature>
<name>A0A919CSG1_9PROT</name>
<proteinExistence type="predicted"/>
<dbReference type="InterPro" id="IPR050272">
    <property type="entry name" value="Isochorismatase-like_hydrls"/>
</dbReference>
<evidence type="ECO:0000256" key="1">
    <source>
        <dbReference type="ARBA" id="ARBA00022801"/>
    </source>
</evidence>
<organism evidence="3 4">
    <name type="scientific">Thalassobaculum fulvum</name>
    <dbReference type="NCBI Taxonomy" id="1633335"/>
    <lineage>
        <taxon>Bacteria</taxon>
        <taxon>Pseudomonadati</taxon>
        <taxon>Pseudomonadota</taxon>
        <taxon>Alphaproteobacteria</taxon>
        <taxon>Rhodospirillales</taxon>
        <taxon>Thalassobaculaceae</taxon>
        <taxon>Thalassobaculum</taxon>
    </lineage>
</organism>
<dbReference type="InterPro" id="IPR036380">
    <property type="entry name" value="Isochorismatase-like_sf"/>
</dbReference>
<evidence type="ECO:0000259" key="2">
    <source>
        <dbReference type="Pfam" id="PF00857"/>
    </source>
</evidence>
<dbReference type="RefSeq" id="WP_189995019.1">
    <property type="nucleotide sequence ID" value="NZ_BMZS01000014.1"/>
</dbReference>
<dbReference type="Proteomes" id="UP000630353">
    <property type="component" value="Unassembled WGS sequence"/>
</dbReference>
<reference evidence="3" key="1">
    <citation type="journal article" date="2014" name="Int. J. Syst. Evol. Microbiol.">
        <title>Complete genome sequence of Corynebacterium casei LMG S-19264T (=DSM 44701T), isolated from a smear-ripened cheese.</title>
        <authorList>
            <consortium name="US DOE Joint Genome Institute (JGI-PGF)"/>
            <person name="Walter F."/>
            <person name="Albersmeier A."/>
            <person name="Kalinowski J."/>
            <person name="Ruckert C."/>
        </authorList>
    </citation>
    <scope>NUCLEOTIDE SEQUENCE</scope>
    <source>
        <strain evidence="3">KCTC 42651</strain>
    </source>
</reference>